<comment type="cofactor">
    <cofactor evidence="1">
        <name>Ca(2+)</name>
        <dbReference type="ChEBI" id="CHEBI:29108"/>
    </cofactor>
</comment>
<evidence type="ECO:0000313" key="14">
    <source>
        <dbReference type="Proteomes" id="UP000830671"/>
    </source>
</evidence>
<dbReference type="RefSeq" id="XP_049149522.1">
    <property type="nucleotide sequence ID" value="XM_049292376.1"/>
</dbReference>
<evidence type="ECO:0000256" key="2">
    <source>
        <dbReference type="ARBA" id="ARBA00004613"/>
    </source>
</evidence>
<reference evidence="13" key="1">
    <citation type="journal article" date="2021" name="Mol. Plant Microbe Interact.">
        <title>Complete Genome Sequence of the Plant-Pathogenic Fungus Colletotrichum lupini.</title>
        <authorList>
            <person name="Baroncelli R."/>
            <person name="Pensec F."/>
            <person name="Da Lio D."/>
            <person name="Boufleur T."/>
            <person name="Vicente I."/>
            <person name="Sarrocco S."/>
            <person name="Picot A."/>
            <person name="Baraldi E."/>
            <person name="Sukno S."/>
            <person name="Thon M."/>
            <person name="Le Floch G."/>
        </authorList>
    </citation>
    <scope>NUCLEOTIDE SEQUENCE</scope>
    <source>
        <strain evidence="13">IMI 504893</strain>
    </source>
</reference>
<comment type="similarity">
    <text evidence="8">Belongs to the polysaccharide lyase 9 family.</text>
</comment>
<evidence type="ECO:0000256" key="1">
    <source>
        <dbReference type="ARBA" id="ARBA00001913"/>
    </source>
</evidence>
<accession>A0A9Q8T2D8</accession>
<evidence type="ECO:0000256" key="3">
    <source>
        <dbReference type="ARBA" id="ARBA00022525"/>
    </source>
</evidence>
<keyword evidence="14" id="KW-1185">Reference proteome</keyword>
<evidence type="ECO:0000256" key="5">
    <source>
        <dbReference type="ARBA" id="ARBA00022729"/>
    </source>
</evidence>
<dbReference type="SUPFAM" id="SSF51735">
    <property type="entry name" value="NAD(P)-binding Rossmann-fold domains"/>
    <property type="match status" value="1"/>
</dbReference>
<evidence type="ECO:0000313" key="13">
    <source>
        <dbReference type="EMBL" id="UQC87916.1"/>
    </source>
</evidence>
<evidence type="ECO:0000256" key="9">
    <source>
        <dbReference type="SAM" id="MobiDB-lite"/>
    </source>
</evidence>
<dbReference type="GO" id="GO:0046872">
    <property type="term" value="F:metal ion binding"/>
    <property type="evidence" value="ECO:0007669"/>
    <property type="project" value="UniProtKB-KW"/>
</dbReference>
<protein>
    <recommendedName>
        <fullName evidence="15">NmrA-like domain-containing protein</fullName>
    </recommendedName>
</protein>
<keyword evidence="3" id="KW-0964">Secreted</keyword>
<sequence>MLVIPTILSCLSLAQAANIFVSPKGVATPDGSQAKPFSDIQAAVNISQPGDVIILRGGTYDLLKNINITVNGTAAAPITLHAAKDEEVIIDGEGLPDTPAPVGASVPGRNRGVLHVERVQYWNFARLTFTHGAYGVYVKDSSNLRFNQIVTRENYESGFHMQGALSNNVISYLDSYGNRDPRNNGENADGLAIKEGKGEGNIVVGSRFWDNSDDGVDFWEFHSKLTIKDSIAWGNGFNRWDIPDFTGNGNGFKLGGGSAGDILPAARDVINCIAFGNKANGFTDNSQTGAFAIEDNTSWMNGKTGFRSVNATGVLKRNVAALNNPEALANATCFGQATLRERQTSIGNSWDVLGAAALTNASFKSVDISLVSGARGKNGKIVPSDFLVLADGMEVVFVLISLPYRSTGLNSAVLSPSRLNTYSLIRLRFYPRLILSRNFRSWCIVRKSDDDSVVDEDQYANVCIPVSPELCCTLHLAPDSRPIREVWHTSPLPSPQQALLSRHVGRVAGTGTRGGPRATNKKERCSPLRNRKSNGKKQGNDGKKVGCEPDFERGMSPRRHRNRGEGKMLDTTVENRGVRDVMSMSSSALPCQAKSPGVVINVRADYRQIGLKRSIPRFNSIVKLPFVQYSVSLIIEEPHIMKCIGIFPGSGGLGGSTYDYLLKLLPSDHIILINRHPERVPQEHIKNGLRARKASYESSPSDLEAAFAGIEVLFLISYPSHVHEYRKKVQLPVVNAARRAGVKHLFYSSLAFGGDLQDESVAEVMQAHLSTERHLASVAASDPSFTYTSIREGLYSESYPIYTSFFDINSPSSSNEILIPHDGAGPGVAWAKRSELGEATAKLIAQYSWDPEQFPHVNKKVLLTGSRVWSLEETVRVLRRAVGRDVRIREVSVDEYVKLPQVLAKFGSVEKARTWATAWEAIRAGETSVVSETLREIIGRDPEEFDVTIQRLKQA</sequence>
<evidence type="ECO:0000256" key="4">
    <source>
        <dbReference type="ARBA" id="ARBA00022723"/>
    </source>
</evidence>
<evidence type="ECO:0008006" key="15">
    <source>
        <dbReference type="Google" id="ProtNLM"/>
    </source>
</evidence>
<keyword evidence="6" id="KW-0106">Calcium</keyword>
<dbReference type="Gene3D" id="3.90.25.10">
    <property type="entry name" value="UDP-galactose 4-epimerase, domain 1"/>
    <property type="match status" value="1"/>
</dbReference>
<organism evidence="13 14">
    <name type="scientific">Colletotrichum lupini</name>
    <dbReference type="NCBI Taxonomy" id="145971"/>
    <lineage>
        <taxon>Eukaryota</taxon>
        <taxon>Fungi</taxon>
        <taxon>Dikarya</taxon>
        <taxon>Ascomycota</taxon>
        <taxon>Pezizomycotina</taxon>
        <taxon>Sordariomycetes</taxon>
        <taxon>Hypocreomycetidae</taxon>
        <taxon>Glomerellales</taxon>
        <taxon>Glomerellaceae</taxon>
        <taxon>Colletotrichum</taxon>
        <taxon>Colletotrichum acutatum species complex</taxon>
    </lineage>
</organism>
<dbReference type="Proteomes" id="UP000830671">
    <property type="component" value="Chromosome 7"/>
</dbReference>
<dbReference type="InterPro" id="IPR012334">
    <property type="entry name" value="Pectin_lyas_fold"/>
</dbReference>
<dbReference type="PANTHER" id="PTHR40088:SF1">
    <property type="entry name" value="PECTATE LYASE PEL9"/>
    <property type="match status" value="1"/>
</dbReference>
<dbReference type="AlphaFoldDB" id="A0A9Q8T2D8"/>
<dbReference type="Pfam" id="PF05368">
    <property type="entry name" value="NmrA"/>
    <property type="match status" value="1"/>
</dbReference>
<dbReference type="InterPro" id="IPR053868">
    <property type="entry name" value="Pel9A-like_beta_helix"/>
</dbReference>
<feature type="compositionally biased region" description="Low complexity" evidence="9">
    <location>
        <begin position="507"/>
        <end position="518"/>
    </location>
</feature>
<dbReference type="GO" id="GO:0016837">
    <property type="term" value="F:carbon-oxygen lyase activity, acting on polysaccharides"/>
    <property type="evidence" value="ECO:0007669"/>
    <property type="project" value="TreeGrafter"/>
</dbReference>
<feature type="domain" description="NmrA-like" evidence="11">
    <location>
        <begin position="643"/>
        <end position="901"/>
    </location>
</feature>
<dbReference type="InterPro" id="IPR052052">
    <property type="entry name" value="Polysaccharide_Lyase_9"/>
</dbReference>
<proteinExistence type="inferred from homology"/>
<evidence type="ECO:0000259" key="11">
    <source>
        <dbReference type="Pfam" id="PF05368"/>
    </source>
</evidence>
<evidence type="ECO:0000256" key="8">
    <source>
        <dbReference type="ARBA" id="ARBA00038263"/>
    </source>
</evidence>
<dbReference type="Gene3D" id="2.160.20.10">
    <property type="entry name" value="Single-stranded right-handed beta-helix, Pectin lyase-like"/>
    <property type="match status" value="1"/>
</dbReference>
<dbReference type="InterPro" id="IPR036291">
    <property type="entry name" value="NAD(P)-bd_dom_sf"/>
</dbReference>
<dbReference type="SMART" id="SM00710">
    <property type="entry name" value="PbH1"/>
    <property type="match status" value="4"/>
</dbReference>
<name>A0A9Q8T2D8_9PEZI</name>
<dbReference type="GO" id="GO:0005576">
    <property type="term" value="C:extracellular region"/>
    <property type="evidence" value="ECO:0007669"/>
    <property type="project" value="UniProtKB-SubCell"/>
</dbReference>
<evidence type="ECO:0000259" key="12">
    <source>
        <dbReference type="Pfam" id="PF22842"/>
    </source>
</evidence>
<keyword evidence="7" id="KW-0456">Lyase</keyword>
<feature type="chain" id="PRO_5040265996" description="NmrA-like domain-containing protein" evidence="10">
    <location>
        <begin position="17"/>
        <end position="955"/>
    </location>
</feature>
<feature type="domain" description="Pel9A-like right handed beta-helix region" evidence="12">
    <location>
        <begin position="137"/>
        <end position="303"/>
    </location>
</feature>
<dbReference type="KEGG" id="clup:CLUP02_13437"/>
<dbReference type="Pfam" id="PF22842">
    <property type="entry name" value="Pel9A-like_beta_helix"/>
    <property type="match status" value="1"/>
</dbReference>
<dbReference type="Gene3D" id="3.40.50.720">
    <property type="entry name" value="NAD(P)-binding Rossmann-like Domain"/>
    <property type="match status" value="1"/>
</dbReference>
<keyword evidence="4" id="KW-0479">Metal-binding</keyword>
<evidence type="ECO:0000256" key="7">
    <source>
        <dbReference type="ARBA" id="ARBA00023239"/>
    </source>
</evidence>
<keyword evidence="5 10" id="KW-0732">Signal</keyword>
<dbReference type="InterPro" id="IPR006626">
    <property type="entry name" value="PbH1"/>
</dbReference>
<evidence type="ECO:0000256" key="6">
    <source>
        <dbReference type="ARBA" id="ARBA00022837"/>
    </source>
</evidence>
<evidence type="ECO:0000256" key="10">
    <source>
        <dbReference type="SAM" id="SignalP"/>
    </source>
</evidence>
<feature type="compositionally biased region" description="Basic and acidic residues" evidence="9">
    <location>
        <begin position="538"/>
        <end position="555"/>
    </location>
</feature>
<feature type="signal peptide" evidence="10">
    <location>
        <begin position="1"/>
        <end position="16"/>
    </location>
</feature>
<dbReference type="SUPFAM" id="SSF51126">
    <property type="entry name" value="Pectin lyase-like"/>
    <property type="match status" value="1"/>
</dbReference>
<comment type="subcellular location">
    <subcellularLocation>
        <location evidence="2">Secreted</location>
    </subcellularLocation>
</comment>
<dbReference type="PANTHER" id="PTHR40088">
    <property type="entry name" value="PECTATE LYASE (EUROFUNG)"/>
    <property type="match status" value="1"/>
</dbReference>
<gene>
    <name evidence="13" type="ORF">CLUP02_13437</name>
</gene>
<feature type="region of interest" description="Disordered" evidence="9">
    <location>
        <begin position="507"/>
        <end position="567"/>
    </location>
</feature>
<dbReference type="InterPro" id="IPR008030">
    <property type="entry name" value="NmrA-like"/>
</dbReference>
<dbReference type="GeneID" id="73347386"/>
<dbReference type="InterPro" id="IPR011050">
    <property type="entry name" value="Pectin_lyase_fold/virulence"/>
</dbReference>
<dbReference type="EMBL" id="CP019479">
    <property type="protein sequence ID" value="UQC87916.1"/>
    <property type="molecule type" value="Genomic_DNA"/>
</dbReference>